<keyword evidence="4" id="KW-0732">Signal</keyword>
<feature type="compositionally biased region" description="Basic and acidic residues" evidence="7">
    <location>
        <begin position="326"/>
        <end position="345"/>
    </location>
</feature>
<dbReference type="InterPro" id="IPR011489">
    <property type="entry name" value="EMI_domain"/>
</dbReference>
<keyword evidence="5" id="KW-1015">Disulfide bond</keyword>
<keyword evidence="10" id="KW-1185">Reference proteome</keyword>
<sequence length="1243" mass="137875">MEQRGRAERRCREEVKGGGAERRCREEVKGGGAGRRCREEMKGGGAGRRCREEVQGGGEGRSCYKAAGARAQLHSELRTAADMVSVGELVLVLGLMVSAHCEVRARDPDVEEEEEEEVGGEGRAVLRVGGAGFGGVPHYLGRFHHGATERPLLADRETQPTRTGNWCVFEQQRVVTKAVKKTSAEKRVVKSESPCPSGAPDCRVVMYKLSPHTFYKQEQSVQTDHLWRCCPGHGGRNCEDTVPDARRDSGSSSLIGGSEAGRSADVHTAFQQQHGDPNREQNDHQPPSGELPDVGYLDLDQNNTTTQPPTQEPSPVHNPHHTPSTHKPDRPSHRAAEPYNHEHSIHHPPHLATDFYDHDHSYHHQPDRTADSHTHNPQHPPVRTADSQAHNPQHPSHRTADSQAHNPQHPPVRTADFHTYNPQHPPHRTADSDDHDRTNRQQEPPLPVVDVDAGPLPFPEAPLLFPEAPLPVLPAPHMMALVLSQLQPILQSFNRSLEHLRQQVEVLALDVSELKSDHLQAELDAELQASAERGEERLEAKLEEVTQQVKEVQRLMESQRSDMENRLHSQHMMLHYNISSFKVDVDVKLKRHQKMLQVSLQDMNATLTELKLDQDQSQDQNQDQVQVQVPDVQLDFLPPPPPPDSSALWEAIERLDNMVVNNTVKVGGLMEDVDVTSGSVQQLRQEVKELSEQMNQTARSTQVQYMLTVLEVEEAKVAVLERVEELAGNMSQHGQRMQELDSDVDYLYTAIYKQNSSSDCNCGALKAAVARLERGVANATELANENRLMLDESDGGGGGAGGDWEPAVEALQRGLQQVKESLSFEQTRRRTIELSLSQLRDSVSGSSSQVSELLESNRKVDAEMIRLTGSFRSLLKDTVRHSDVLELLLGEEVLEFLYWPPQDQEAHSIPALKEQLTLLQEQLRENEENIGHQQGHREEREEQPSADQPSSSSRLPGTMRRSSDEAPARERQLLLRPERRPPPPPGGDGSDLWNLEQTVEELRLKVLRVEEKQRNASVAGGGGGGGGVEEKLQAEVTWLKRGLEEHLKVFKNVFSNADVLVRSDETLELDKLWQLLKNKEKKRGGGGGGGGGGGREESERGNHRSRREVKDVPLLSSQSDASLLFLAASPRSSSDGDILFRSFLNRGQFHGGAFTAPADGIYLFVLTMDLQSGPAHVTLRRGGAGGGAHVSLQRGPVTEAGPVTAVSLLRLREGEELRPHLSQGAWEESEDNVFAVLLLHRTT</sequence>
<organism evidence="9 10">
    <name type="scientific">Scomber scombrus</name>
    <name type="common">Atlantic mackerel</name>
    <name type="synonym">Scomber vernalis</name>
    <dbReference type="NCBI Taxonomy" id="13677"/>
    <lineage>
        <taxon>Eukaryota</taxon>
        <taxon>Metazoa</taxon>
        <taxon>Chordata</taxon>
        <taxon>Craniata</taxon>
        <taxon>Vertebrata</taxon>
        <taxon>Euteleostomi</taxon>
        <taxon>Actinopterygii</taxon>
        <taxon>Neopterygii</taxon>
        <taxon>Teleostei</taxon>
        <taxon>Neoteleostei</taxon>
        <taxon>Acanthomorphata</taxon>
        <taxon>Pelagiaria</taxon>
        <taxon>Scombriformes</taxon>
        <taxon>Scombridae</taxon>
        <taxon>Scomber</taxon>
    </lineage>
</organism>
<evidence type="ECO:0000313" key="10">
    <source>
        <dbReference type="Proteomes" id="UP001314229"/>
    </source>
</evidence>
<comment type="subcellular location">
    <subcellularLocation>
        <location evidence="1">Secreted</location>
        <location evidence="1">Extracellular space</location>
        <location evidence="1">Extracellular matrix</location>
    </subcellularLocation>
</comment>
<evidence type="ECO:0000256" key="7">
    <source>
        <dbReference type="SAM" id="MobiDB-lite"/>
    </source>
</evidence>
<accession>A0AAV1QC97</accession>
<dbReference type="Proteomes" id="UP001314229">
    <property type="component" value="Unassembled WGS sequence"/>
</dbReference>
<name>A0AAV1QC97_SCOSC</name>
<feature type="compositionally biased region" description="Basic and acidic residues" evidence="7">
    <location>
        <begin position="961"/>
        <end position="981"/>
    </location>
</feature>
<evidence type="ECO:0000256" key="3">
    <source>
        <dbReference type="ARBA" id="ARBA00022530"/>
    </source>
</evidence>
<evidence type="ECO:0000313" key="9">
    <source>
        <dbReference type="EMBL" id="CAK6981114.1"/>
    </source>
</evidence>
<feature type="coiled-coil region" evidence="6">
    <location>
        <begin position="673"/>
        <end position="700"/>
    </location>
</feature>
<feature type="compositionally biased region" description="Basic and acidic residues" evidence="7">
    <location>
        <begin position="355"/>
        <end position="374"/>
    </location>
</feature>
<feature type="compositionally biased region" description="Basic and acidic residues" evidence="7">
    <location>
        <begin position="428"/>
        <end position="440"/>
    </location>
</feature>
<dbReference type="CDD" id="cd22541">
    <property type="entry name" value="SP5_N"/>
    <property type="match status" value="1"/>
</dbReference>
<dbReference type="PANTHER" id="PTHR15427">
    <property type="entry name" value="EMILIN ELASTIN MICROFIBRIL INTERFACE-LOCATED PROTEIN ELASTIN MICROFIBRIL INTERFACER"/>
    <property type="match status" value="1"/>
</dbReference>
<dbReference type="Pfam" id="PF07546">
    <property type="entry name" value="EMI"/>
    <property type="match status" value="1"/>
</dbReference>
<feature type="region of interest" description="Disordered" evidence="7">
    <location>
        <begin position="929"/>
        <end position="993"/>
    </location>
</feature>
<protein>
    <submittedName>
        <fullName evidence="9">LOW QUALITY PROTEIN: multimerin-2-like</fullName>
    </submittedName>
</protein>
<feature type="compositionally biased region" description="Polar residues" evidence="7">
    <location>
        <begin position="385"/>
        <end position="394"/>
    </location>
</feature>
<feature type="domain" description="EMI" evidence="8">
    <location>
        <begin position="163"/>
        <end position="240"/>
    </location>
</feature>
<evidence type="ECO:0000256" key="2">
    <source>
        <dbReference type="ARBA" id="ARBA00022525"/>
    </source>
</evidence>
<feature type="region of interest" description="Disordered" evidence="7">
    <location>
        <begin position="237"/>
        <end position="454"/>
    </location>
</feature>
<keyword evidence="3" id="KW-0272">Extracellular matrix</keyword>
<gene>
    <name evidence="9" type="ORF">FSCOSCO3_A020862</name>
</gene>
<evidence type="ECO:0000256" key="5">
    <source>
        <dbReference type="ARBA" id="ARBA00023157"/>
    </source>
</evidence>
<keyword evidence="6" id="KW-0175">Coiled coil</keyword>
<dbReference type="GO" id="GO:0005576">
    <property type="term" value="C:extracellular region"/>
    <property type="evidence" value="ECO:0007669"/>
    <property type="project" value="UniProtKB-SubCell"/>
</dbReference>
<feature type="region of interest" description="Disordered" evidence="7">
    <location>
        <begin position="1080"/>
        <end position="1110"/>
    </location>
</feature>
<keyword evidence="2" id="KW-0964">Secreted</keyword>
<feature type="compositionally biased region" description="Polar residues" evidence="7">
    <location>
        <begin position="945"/>
        <end position="955"/>
    </location>
</feature>
<dbReference type="PROSITE" id="PS51041">
    <property type="entry name" value="EMI"/>
    <property type="match status" value="1"/>
</dbReference>
<dbReference type="Gene3D" id="2.60.120.40">
    <property type="match status" value="1"/>
</dbReference>
<evidence type="ECO:0000256" key="6">
    <source>
        <dbReference type="SAM" id="Coils"/>
    </source>
</evidence>
<dbReference type="EMBL" id="CAWUFR010000774">
    <property type="protein sequence ID" value="CAK6981114.1"/>
    <property type="molecule type" value="Genomic_DNA"/>
</dbReference>
<evidence type="ECO:0000256" key="1">
    <source>
        <dbReference type="ARBA" id="ARBA00004498"/>
    </source>
</evidence>
<evidence type="ECO:0000256" key="4">
    <source>
        <dbReference type="ARBA" id="ARBA00022729"/>
    </source>
</evidence>
<dbReference type="InterPro" id="IPR008983">
    <property type="entry name" value="Tumour_necrosis_fac-like_dom"/>
</dbReference>
<feature type="coiled-coil region" evidence="6">
    <location>
        <begin position="490"/>
        <end position="562"/>
    </location>
</feature>
<proteinExistence type="predicted"/>
<dbReference type="InterPro" id="IPR050392">
    <property type="entry name" value="Collagen/C1q_domain"/>
</dbReference>
<comment type="caution">
    <text evidence="9">The sequence shown here is derived from an EMBL/GenBank/DDBJ whole genome shotgun (WGS) entry which is preliminary data.</text>
</comment>
<evidence type="ECO:0000259" key="8">
    <source>
        <dbReference type="PROSITE" id="PS51041"/>
    </source>
</evidence>
<feature type="region of interest" description="Disordered" evidence="7">
    <location>
        <begin position="1"/>
        <end position="22"/>
    </location>
</feature>
<dbReference type="AlphaFoldDB" id="A0AAV1QC97"/>
<dbReference type="PANTHER" id="PTHR15427:SF40">
    <property type="entry name" value="MULTIMERIN-2 PRECURSOR"/>
    <property type="match status" value="1"/>
</dbReference>
<feature type="compositionally biased region" description="Basic and acidic residues" evidence="7">
    <location>
        <begin position="929"/>
        <end position="943"/>
    </location>
</feature>
<reference evidence="9 10" key="1">
    <citation type="submission" date="2024-01" db="EMBL/GenBank/DDBJ databases">
        <authorList>
            <person name="Alioto T."/>
            <person name="Alioto T."/>
            <person name="Gomez Garrido J."/>
        </authorList>
    </citation>
    <scope>NUCLEOTIDE SEQUENCE [LARGE SCALE GENOMIC DNA]</scope>
</reference>
<feature type="compositionally biased region" description="Basic and acidic residues" evidence="7">
    <location>
        <begin position="237"/>
        <end position="249"/>
    </location>
</feature>